<keyword evidence="2" id="KW-1185">Reference proteome</keyword>
<sequence length="131" mass="14949">MIFDNCDVTEVSLRIRNQQEPAENLIMNYDNNQIGRVYHRLWSFMGRYQNIDTGLQISQRDFKTLYPIYYFSLNHLDLSKHSVVDVKFQATIGTVPAAGIRAVAVLLSDKNMILEGGGGRMRIVDAPIENL</sequence>
<dbReference type="AlphaFoldDB" id="A0ABD3XP99"/>
<protein>
    <submittedName>
        <fullName evidence="1">Uncharacterized protein</fullName>
    </submittedName>
</protein>
<evidence type="ECO:0000313" key="1">
    <source>
        <dbReference type="EMBL" id="KAL3888029.1"/>
    </source>
</evidence>
<dbReference type="EMBL" id="JBJQND010000001">
    <property type="protein sequence ID" value="KAL3888029.1"/>
    <property type="molecule type" value="Genomic_DNA"/>
</dbReference>
<reference evidence="1 2" key="1">
    <citation type="submission" date="2024-11" db="EMBL/GenBank/DDBJ databases">
        <title>Chromosome-level genome assembly of the freshwater bivalve Anodonta woodiana.</title>
        <authorList>
            <person name="Chen X."/>
        </authorList>
    </citation>
    <scope>NUCLEOTIDE SEQUENCE [LARGE SCALE GENOMIC DNA]</scope>
    <source>
        <strain evidence="1">MN2024</strain>
        <tissue evidence="1">Gills</tissue>
    </source>
</reference>
<name>A0ABD3XP99_SINWO</name>
<dbReference type="Proteomes" id="UP001634394">
    <property type="component" value="Unassembled WGS sequence"/>
</dbReference>
<evidence type="ECO:0000313" key="2">
    <source>
        <dbReference type="Proteomes" id="UP001634394"/>
    </source>
</evidence>
<comment type="caution">
    <text evidence="1">The sequence shown here is derived from an EMBL/GenBank/DDBJ whole genome shotgun (WGS) entry which is preliminary data.</text>
</comment>
<proteinExistence type="predicted"/>
<accession>A0ABD3XP99</accession>
<gene>
    <name evidence="1" type="ORF">ACJMK2_000412</name>
</gene>
<organism evidence="1 2">
    <name type="scientific">Sinanodonta woodiana</name>
    <name type="common">Chinese pond mussel</name>
    <name type="synonym">Anodonta woodiana</name>
    <dbReference type="NCBI Taxonomy" id="1069815"/>
    <lineage>
        <taxon>Eukaryota</taxon>
        <taxon>Metazoa</taxon>
        <taxon>Spiralia</taxon>
        <taxon>Lophotrochozoa</taxon>
        <taxon>Mollusca</taxon>
        <taxon>Bivalvia</taxon>
        <taxon>Autobranchia</taxon>
        <taxon>Heteroconchia</taxon>
        <taxon>Palaeoheterodonta</taxon>
        <taxon>Unionida</taxon>
        <taxon>Unionoidea</taxon>
        <taxon>Unionidae</taxon>
        <taxon>Unioninae</taxon>
        <taxon>Sinanodonta</taxon>
    </lineage>
</organism>